<dbReference type="Proteomes" id="UP000316270">
    <property type="component" value="Chromosome 10"/>
</dbReference>
<comment type="catalytic activity">
    <reaction evidence="14">
        <text>L-tyrosyl-[glycogenin] + UDP-alpha-D-glucose = alpha-D-glucosyl-L-tyrosyl-[glycogenin] + UDP + H(+)</text>
        <dbReference type="Rhea" id="RHEA:23360"/>
        <dbReference type="Rhea" id="RHEA-COMP:14604"/>
        <dbReference type="Rhea" id="RHEA-COMP:14605"/>
        <dbReference type="ChEBI" id="CHEBI:15378"/>
        <dbReference type="ChEBI" id="CHEBI:46858"/>
        <dbReference type="ChEBI" id="CHEBI:58223"/>
        <dbReference type="ChEBI" id="CHEBI:58885"/>
        <dbReference type="ChEBI" id="CHEBI:140573"/>
        <dbReference type="EC" id="2.4.1.186"/>
    </reaction>
</comment>
<feature type="region of interest" description="Disordered" evidence="16">
    <location>
        <begin position="609"/>
        <end position="659"/>
    </location>
</feature>
<dbReference type="GO" id="GO:0005978">
    <property type="term" value="P:glycogen biosynthetic process"/>
    <property type="evidence" value="ECO:0007669"/>
    <property type="project" value="UniProtKB-KW"/>
</dbReference>
<sequence length="1388" mass="154704">MATSGEDVYCTLVMNDAYLPGAAVLAHSLRDGGTNKKIVVLITTETLSPDAVTELKALFDIVIPVPRMVNPNPANLFLMNRGDLLYTFTKIALWRQTQFRKIVYIDSDVVALRAPDELFDIDAPFAAAPDIGWPDAFNSGVMVISPNMGDYWAMHTLASAGDSFDGADQGLLNQYYQHKGWHRLSFTYNCTPNAEYQWEPAYRHHKSNIKMVHFIGKDKPWVKGRFAKGGSGVYSELLGRWWAVYDRHLRAPTPQYQPGKPYVPPSATVQKHVFGESTDIYHGFAPEERIAPPPAHDIAPAMAPHSEPHVPPLPPPPSKSQAPTITDEEPFTEPVPEAEAKDTGRDEPTPTTEQRHFSAPHSEWDATQSAPPAQSRPEAANFPSSQYEFSDDPRPYQPPKSYPEPPKDMWYDVPNEKPKPEARPKPIFPWEHREERKPTRVFAEDSPPPPLPVIFEPDITTHPPIPPIEEPAPFSPQANAWDNVASIERYVRAVMEVQTGRAKAPKLAEQILSPSGRRESLILTDFPTFDDRPSLPVTPAPIRRPTFWGEERDGGGDLPGAEGVPDQAEWTNISIKNPSQKLEELRRSSLIEVEHLKKPEVMQRKLADRDMPTHAALTSTTRSSPIKPAAQSYTFGSDGSQTPRSSRGLQTVPEEAPGSSMEFVHKLQAKYQPQDVEYDDLSPGSSGAVHSGTAFNRFSDNDHATSGGVPLFSEPEFGREEFEDEIVLRRMRSAGSFSAENIRGGDNSEVLEAAHGHMNLLATFELQVSNASTRSSSLFYSPCNMANLGIRHTLESALPKPINSDVADESSSASGPQIKIIRGSRSEFKDGQMTLRVPDPIPPYGERQRRGWRPRAPEDFRNGGAFPECLVAQYPLDMGRRTGWRENDNSIARLNSEGKVDHTSILQQGLALDDPRRAPGRIKASFKDLIPLRQRADAGEIVLDRPSEEEVQATKERTAQALQKIVAGTTAASNPKNVKGLNRDLPTFVRYTPSSNQMGQEKQRSDRILKIVPRFEDPLDPPKFKHKKIPRGPPSPPAPVLHSPPRKLTAEDQEAWRIPPAISNWKNPKGYTVPLDKRLAADGRGIRDNTISDKFSQFTEALLMADEHARQEVSQRAMMQQKLKEKEKLAQEEQLQLLAKKAREERSAAQSKSRRDRSPRRSRSRSVSSSDRSDSDSEEEAARERERARRERRRENEKELRQSRMGAERRVQMMAREQGRDISEKIALGLAKPTTSGESMYDSRLFNRSSGFAAGFNEDQPYDKPLFQAQDAISSIYRPKAREEDDDEDAGETYDKIARTKRFEGFGGPDVEAREGPVQFEKDTGRPAGVAAGATALPPKEDDPFNIGQMISDVKAGAAGKGTKRYGLQDGGDEGRGSSKRARVDDDE</sequence>
<evidence type="ECO:0000256" key="4">
    <source>
        <dbReference type="ARBA" id="ARBA00022160"/>
    </source>
</evidence>
<feature type="region of interest" description="Disordered" evidence="16">
    <location>
        <begin position="1016"/>
        <end position="1045"/>
    </location>
</feature>
<comment type="catalytic activity">
    <reaction evidence="13">
        <text>[1,4-alpha-D-glucosyl](n)-L-tyrosyl-[glycogenin] + UDP-alpha-D-glucose = [1,4-alpha-D-glucosyl](n+1)-L-tyrosyl-[glycogenin] + UDP + H(+)</text>
        <dbReference type="Rhea" id="RHEA:56560"/>
        <dbReference type="Rhea" id="RHEA-COMP:14606"/>
        <dbReference type="Rhea" id="RHEA-COMP:14607"/>
        <dbReference type="ChEBI" id="CHEBI:15378"/>
        <dbReference type="ChEBI" id="CHEBI:58223"/>
        <dbReference type="ChEBI" id="CHEBI:58885"/>
        <dbReference type="ChEBI" id="CHEBI:140574"/>
        <dbReference type="EC" id="2.4.1.186"/>
    </reaction>
</comment>
<keyword evidence="7" id="KW-0479">Metal-binding</keyword>
<feature type="region of interest" description="Disordered" evidence="16">
    <location>
        <begin position="1303"/>
        <end position="1388"/>
    </location>
</feature>
<dbReference type="CDD" id="cd02537">
    <property type="entry name" value="GT8_Glycogenin"/>
    <property type="match status" value="1"/>
</dbReference>
<evidence type="ECO:0000256" key="11">
    <source>
        <dbReference type="ARBA" id="ARBA00038162"/>
    </source>
</evidence>
<evidence type="ECO:0000256" key="5">
    <source>
        <dbReference type="ARBA" id="ARBA00022490"/>
    </source>
</evidence>
<feature type="compositionally biased region" description="Basic and acidic residues" evidence="16">
    <location>
        <begin position="1171"/>
        <end position="1220"/>
    </location>
</feature>
<evidence type="ECO:0000313" key="18">
    <source>
        <dbReference type="EMBL" id="QDS73620.1"/>
    </source>
</evidence>
<evidence type="ECO:0000256" key="9">
    <source>
        <dbReference type="ARBA" id="ARBA00023180"/>
    </source>
</evidence>
<comment type="similarity">
    <text evidence="3">Belongs to the SNW family.</text>
</comment>
<gene>
    <name evidence="18" type="ORF">FKW77_001914</name>
</gene>
<protein>
    <recommendedName>
        <fullName evidence="4">Pre-mRNA-processing protein 45</fullName>
        <ecNumber evidence="12">2.4.1.186</ecNumber>
    </recommendedName>
</protein>
<evidence type="ECO:0000256" key="13">
    <source>
        <dbReference type="ARBA" id="ARBA00050886"/>
    </source>
</evidence>
<evidence type="ECO:0000256" key="15">
    <source>
        <dbReference type="ARBA" id="ARBA00057883"/>
    </source>
</evidence>
<dbReference type="EC" id="2.4.1.186" evidence="12"/>
<dbReference type="Pfam" id="PF02731">
    <property type="entry name" value="SKIP_SNW"/>
    <property type="match status" value="1"/>
</dbReference>
<comment type="function">
    <text evidence="15">Self-glucosylating initiator of glycogen synthesis. It catalyzes the formation of a short alpha (1,4)-glucosyl chain covalently attached via a glucose 1-O-tyrosyl linkage to internal tyrosine residues and these chains act as primers for the elongation reaction catalyzed by glycogen synthase.</text>
</comment>
<keyword evidence="6" id="KW-0808">Transferase</keyword>
<evidence type="ECO:0000256" key="12">
    <source>
        <dbReference type="ARBA" id="ARBA00038934"/>
    </source>
</evidence>
<keyword evidence="9" id="KW-0325">Glycoprotein</keyword>
<name>A0A517LDA2_9PEZI</name>
<feature type="compositionally biased region" description="Basic and acidic residues" evidence="16">
    <location>
        <begin position="405"/>
        <end position="438"/>
    </location>
</feature>
<comment type="similarity">
    <text evidence="11">Belongs to the glycosyltransferase 8 family. Glycogenin subfamily.</text>
</comment>
<evidence type="ECO:0000256" key="6">
    <source>
        <dbReference type="ARBA" id="ARBA00022679"/>
    </source>
</evidence>
<dbReference type="GO" id="GO:0005681">
    <property type="term" value="C:spliceosomal complex"/>
    <property type="evidence" value="ECO:0007669"/>
    <property type="project" value="InterPro"/>
</dbReference>
<feature type="compositionally biased region" description="Basic residues" evidence="16">
    <location>
        <begin position="1152"/>
        <end position="1164"/>
    </location>
</feature>
<keyword evidence="10" id="KW-0464">Manganese</keyword>
<dbReference type="STRING" id="50376.A0A517LDA2"/>
<evidence type="ECO:0000256" key="2">
    <source>
        <dbReference type="ARBA" id="ARBA00004496"/>
    </source>
</evidence>
<dbReference type="Pfam" id="PF01501">
    <property type="entry name" value="Glyco_transf_8"/>
    <property type="match status" value="1"/>
</dbReference>
<keyword evidence="8" id="KW-0320">Glycogen biosynthesis</keyword>
<feature type="compositionally biased region" description="Polar residues" evidence="16">
    <location>
        <begin position="631"/>
        <end position="649"/>
    </location>
</feature>
<feature type="compositionally biased region" description="Pro residues" evidence="16">
    <location>
        <begin position="395"/>
        <end position="404"/>
    </location>
</feature>
<feature type="region of interest" description="Disordered" evidence="16">
    <location>
        <begin position="1140"/>
        <end position="1220"/>
    </location>
</feature>
<dbReference type="InterPro" id="IPR029044">
    <property type="entry name" value="Nucleotide-diphossugar_trans"/>
</dbReference>
<comment type="subcellular location">
    <subcellularLocation>
        <location evidence="2">Cytoplasm</location>
    </subcellularLocation>
</comment>
<dbReference type="InterPro" id="IPR017862">
    <property type="entry name" value="SKI-int_prot_SKIP"/>
</dbReference>
<evidence type="ECO:0000259" key="17">
    <source>
        <dbReference type="Pfam" id="PF02731"/>
    </source>
</evidence>
<dbReference type="PANTHER" id="PTHR12096">
    <property type="entry name" value="NUCLEAR PROTEIN SKIP-RELATED"/>
    <property type="match status" value="1"/>
</dbReference>
<evidence type="ECO:0000256" key="10">
    <source>
        <dbReference type="ARBA" id="ARBA00023211"/>
    </source>
</evidence>
<feature type="compositionally biased region" description="Pro residues" evidence="16">
    <location>
        <begin position="463"/>
        <end position="474"/>
    </location>
</feature>
<dbReference type="OrthoDB" id="2014201at2759"/>
<evidence type="ECO:0000256" key="14">
    <source>
        <dbReference type="ARBA" id="ARBA00052293"/>
    </source>
</evidence>
<dbReference type="FunFam" id="3.90.550.10:FF:000092">
    <property type="entry name" value="Glycogenin 2"/>
    <property type="match status" value="1"/>
</dbReference>
<dbReference type="Gene3D" id="3.90.550.10">
    <property type="entry name" value="Spore Coat Polysaccharide Biosynthesis Protein SpsA, Chain A"/>
    <property type="match status" value="1"/>
</dbReference>
<evidence type="ECO:0000256" key="1">
    <source>
        <dbReference type="ARBA" id="ARBA00001936"/>
    </source>
</evidence>
<dbReference type="GO" id="GO:0005737">
    <property type="term" value="C:cytoplasm"/>
    <property type="evidence" value="ECO:0007669"/>
    <property type="project" value="UniProtKB-SubCell"/>
</dbReference>
<evidence type="ECO:0000256" key="16">
    <source>
        <dbReference type="SAM" id="MobiDB-lite"/>
    </source>
</evidence>
<feature type="region of interest" description="Disordered" evidence="16">
    <location>
        <begin position="837"/>
        <end position="859"/>
    </location>
</feature>
<evidence type="ECO:0000256" key="7">
    <source>
        <dbReference type="ARBA" id="ARBA00022723"/>
    </source>
</evidence>
<feature type="domain" description="SKI-interacting protein SKIP SNW" evidence="17">
    <location>
        <begin position="988"/>
        <end position="1146"/>
    </location>
</feature>
<dbReference type="GO" id="GO:0008466">
    <property type="term" value="F:glycogenin glucosyltransferase activity"/>
    <property type="evidence" value="ECO:0007669"/>
    <property type="project" value="UniProtKB-EC"/>
</dbReference>
<proteinExistence type="inferred from homology"/>
<dbReference type="SUPFAM" id="SSF53448">
    <property type="entry name" value="Nucleotide-diphospho-sugar transferases"/>
    <property type="match status" value="1"/>
</dbReference>
<keyword evidence="5" id="KW-0963">Cytoplasm</keyword>
<evidence type="ECO:0000256" key="3">
    <source>
        <dbReference type="ARBA" id="ARBA00010197"/>
    </source>
</evidence>
<dbReference type="GO" id="GO:0000398">
    <property type="term" value="P:mRNA splicing, via spliceosome"/>
    <property type="evidence" value="ECO:0007669"/>
    <property type="project" value="InterPro"/>
</dbReference>
<evidence type="ECO:0000313" key="19">
    <source>
        <dbReference type="Proteomes" id="UP000316270"/>
    </source>
</evidence>
<dbReference type="InterPro" id="IPR004015">
    <property type="entry name" value="SKI-int_prot_SKIP_SNW-dom"/>
</dbReference>
<organism evidence="18 19">
    <name type="scientific">Venturia effusa</name>
    <dbReference type="NCBI Taxonomy" id="50376"/>
    <lineage>
        <taxon>Eukaryota</taxon>
        <taxon>Fungi</taxon>
        <taxon>Dikarya</taxon>
        <taxon>Ascomycota</taxon>
        <taxon>Pezizomycotina</taxon>
        <taxon>Dothideomycetes</taxon>
        <taxon>Pleosporomycetidae</taxon>
        <taxon>Venturiales</taxon>
        <taxon>Venturiaceae</taxon>
        <taxon>Venturia</taxon>
    </lineage>
</organism>
<feature type="region of interest" description="Disordered" evidence="16">
    <location>
        <begin position="524"/>
        <end position="566"/>
    </location>
</feature>
<reference evidence="18 19" key="1">
    <citation type="submission" date="2019-07" db="EMBL/GenBank/DDBJ databases">
        <title>Finished genome of Venturia effusa.</title>
        <authorList>
            <person name="Young C.A."/>
            <person name="Cox M.P."/>
            <person name="Ganley A.R.D."/>
            <person name="David W.J."/>
        </authorList>
    </citation>
    <scope>NUCLEOTIDE SEQUENCE [LARGE SCALE GENOMIC DNA]</scope>
    <source>
        <strain evidence="19">albino</strain>
    </source>
</reference>
<feature type="compositionally biased region" description="Basic and acidic residues" evidence="16">
    <location>
        <begin position="338"/>
        <end position="356"/>
    </location>
</feature>
<dbReference type="GO" id="GO:0046872">
    <property type="term" value="F:metal ion binding"/>
    <property type="evidence" value="ECO:0007669"/>
    <property type="project" value="UniProtKB-KW"/>
</dbReference>
<dbReference type="EMBL" id="CP042194">
    <property type="protein sequence ID" value="QDS73620.1"/>
    <property type="molecule type" value="Genomic_DNA"/>
</dbReference>
<feature type="region of interest" description="Disordered" evidence="16">
    <location>
        <begin position="287"/>
        <end position="477"/>
    </location>
</feature>
<feature type="compositionally biased region" description="Low complexity" evidence="16">
    <location>
        <begin position="296"/>
        <end position="305"/>
    </location>
</feature>
<evidence type="ECO:0000256" key="8">
    <source>
        <dbReference type="ARBA" id="ARBA00023056"/>
    </source>
</evidence>
<comment type="cofactor">
    <cofactor evidence="1">
        <name>Mn(2+)</name>
        <dbReference type="ChEBI" id="CHEBI:29035"/>
    </cofactor>
</comment>
<accession>A0A517LDA2</accession>
<feature type="compositionally biased region" description="Basic and acidic residues" evidence="16">
    <location>
        <begin position="1311"/>
        <end position="1325"/>
    </location>
</feature>
<dbReference type="InterPro" id="IPR002495">
    <property type="entry name" value="Glyco_trans_8"/>
</dbReference>
<keyword evidence="19" id="KW-1185">Reference proteome</keyword>
<feature type="compositionally biased region" description="Pro residues" evidence="16">
    <location>
        <begin position="309"/>
        <end position="318"/>
    </location>
</feature>